<evidence type="ECO:0000313" key="2">
    <source>
        <dbReference type="Proteomes" id="UP000515734"/>
    </source>
</evidence>
<dbReference type="EMBL" id="AP023287">
    <property type="protein sequence ID" value="BCI56073.1"/>
    <property type="molecule type" value="Genomic_DNA"/>
</dbReference>
<accession>A0A6S6P866</accession>
<gene>
    <name evidence="1" type="ORF">NIIDNTM18_53510</name>
</gene>
<reference evidence="1 2" key="1">
    <citation type="submission" date="2020-07" db="EMBL/GenBank/DDBJ databases">
        <title>Complete genome sequence of Mycolicibacterium litorale like strain isolated from cardiac implantable electronic device infection.</title>
        <authorList>
            <person name="Fukano H."/>
            <person name="Miyama H."/>
            <person name="Hoshino Y."/>
        </authorList>
    </citation>
    <scope>NUCLEOTIDE SEQUENCE [LARGE SCALE GENOMIC DNA]</scope>
    <source>
        <strain evidence="1 2">NIIDNTM18</strain>
    </source>
</reference>
<protein>
    <submittedName>
        <fullName evidence="1">Uncharacterized protein</fullName>
    </submittedName>
</protein>
<sequence>MQAADTLMTASVGSTIFGSSRSSTRMSPGAYMTTPRMVSLLTAPLGEAFVGDSHVRVPRTAAVIPVPTARRADGML</sequence>
<name>A0A6S6P866_9MYCO</name>
<evidence type="ECO:0000313" key="1">
    <source>
        <dbReference type="EMBL" id="BCI56073.1"/>
    </source>
</evidence>
<organism evidence="1 2">
    <name type="scientific">Mycolicibacterium litorale</name>
    <dbReference type="NCBI Taxonomy" id="758802"/>
    <lineage>
        <taxon>Bacteria</taxon>
        <taxon>Bacillati</taxon>
        <taxon>Actinomycetota</taxon>
        <taxon>Actinomycetes</taxon>
        <taxon>Mycobacteriales</taxon>
        <taxon>Mycobacteriaceae</taxon>
        <taxon>Mycolicibacterium</taxon>
    </lineage>
</organism>
<dbReference type="Proteomes" id="UP000515734">
    <property type="component" value="Chromosome"/>
</dbReference>
<proteinExistence type="predicted"/>
<dbReference type="AlphaFoldDB" id="A0A6S6P866"/>